<proteinExistence type="predicted"/>
<dbReference type="PROSITE" id="PS00211">
    <property type="entry name" value="ABC_TRANSPORTER_1"/>
    <property type="match status" value="1"/>
</dbReference>
<dbReference type="AlphaFoldDB" id="A0A2S6HBN4"/>
<dbReference type="RefSeq" id="WP_104429413.1">
    <property type="nucleotide sequence ID" value="NZ_PTIZ01000007.1"/>
</dbReference>
<dbReference type="Gene3D" id="1.20.1560.10">
    <property type="entry name" value="ABC transporter type 1, transmembrane domain"/>
    <property type="match status" value="1"/>
</dbReference>
<feature type="domain" description="ABC transporter" evidence="8">
    <location>
        <begin position="343"/>
        <end position="559"/>
    </location>
</feature>
<dbReference type="EMBL" id="PTIZ01000007">
    <property type="protein sequence ID" value="PPK74889.1"/>
    <property type="molecule type" value="Genomic_DNA"/>
</dbReference>
<dbReference type="GO" id="GO:0045454">
    <property type="term" value="P:cell redox homeostasis"/>
    <property type="evidence" value="ECO:0007669"/>
    <property type="project" value="InterPro"/>
</dbReference>
<feature type="transmembrane region" description="Helical" evidence="7">
    <location>
        <begin position="247"/>
        <end position="274"/>
    </location>
</feature>
<evidence type="ECO:0000259" key="8">
    <source>
        <dbReference type="PROSITE" id="PS50893"/>
    </source>
</evidence>
<dbReference type="SMART" id="SM00382">
    <property type="entry name" value="AAA"/>
    <property type="match status" value="1"/>
</dbReference>
<dbReference type="InterPro" id="IPR017871">
    <property type="entry name" value="ABC_transporter-like_CS"/>
</dbReference>
<evidence type="ECO:0000256" key="5">
    <source>
        <dbReference type="ARBA" id="ARBA00022989"/>
    </source>
</evidence>
<evidence type="ECO:0000256" key="7">
    <source>
        <dbReference type="SAM" id="Phobius"/>
    </source>
</evidence>
<keyword evidence="6 7" id="KW-0472">Membrane</keyword>
<name>A0A2S6HBN4_9GAMM</name>
<comment type="subcellular location">
    <subcellularLocation>
        <location evidence="1">Cell membrane</location>
        <topology evidence="1">Multi-pass membrane protein</topology>
    </subcellularLocation>
</comment>
<sequence>MKDLWFFLKLFKPHSAWLAGGVFLSLLTAFASIALLTLSGWFISASAIAGLVAIDGNTLIFNFMLPAAQIRALAISRTLGRYGERVVTHEATFRVLAGIRIWFFQQLIPLVPGRLSAMRSGDLLSRMTADIDALDALYLRLLAPAVVAAIGVIGVTVLLAFYAPVISLATGLMLMIAAVWVPWIFNRLGRAGAEEIVVLAANFRIRQLDMIQGLADLIANRAYGRFSDKLGQFSDLMINIQRQNNRLSAISSAFTLLLSQLTLLIALTLAAISFKDGLLSGADSALVVFCVIAAFELVTPLPQAMQMLAKTQKAARRIRQVAEMSPTIVWPDQPSPLPGRYDLQLNELSFRYSEQQGRVLNNISLIIPQGAKVAIVGPSGSGKTTLLQLIMRYYDPGQGSVLLAGQNIRQFDADELMSCFGVLSQRSQLFAATIKENLLLAKPDATATELNAAIKAAGLENFIGYLPEGLETWVGESGVKVSGGEARRIALARLYLKNAPVLILDEPTEGLDSDTERDVFTALADFAKDKTVIMVTHREAGLGWVDVVYGMEHGVLCEL</sequence>
<dbReference type="PANTHER" id="PTHR43394">
    <property type="entry name" value="ATP-DEPENDENT PERMEASE MDL1, MITOCHONDRIAL"/>
    <property type="match status" value="1"/>
</dbReference>
<dbReference type="InterPro" id="IPR027417">
    <property type="entry name" value="P-loop_NTPase"/>
</dbReference>
<dbReference type="InterPro" id="IPR003439">
    <property type="entry name" value="ABC_transporter-like_ATP-bd"/>
</dbReference>
<feature type="transmembrane region" description="Helical" evidence="7">
    <location>
        <begin position="165"/>
        <end position="185"/>
    </location>
</feature>
<keyword evidence="2 7" id="KW-0812">Transmembrane</keyword>
<keyword evidence="3" id="KW-0547">Nucleotide-binding</keyword>
<dbReference type="Pfam" id="PF00005">
    <property type="entry name" value="ABC_tran"/>
    <property type="match status" value="1"/>
</dbReference>
<dbReference type="CDD" id="cd18585">
    <property type="entry name" value="ABC_6TM_CydC"/>
    <property type="match status" value="1"/>
</dbReference>
<evidence type="ECO:0000256" key="2">
    <source>
        <dbReference type="ARBA" id="ARBA00022692"/>
    </source>
</evidence>
<dbReference type="InterPro" id="IPR036640">
    <property type="entry name" value="ABC1_TM_sf"/>
</dbReference>
<accession>A0A2S6HBN4</accession>
<reference evidence="10 11" key="1">
    <citation type="submission" date="2018-02" db="EMBL/GenBank/DDBJ databases">
        <title>Subsurface microbial communities from deep shales in Ohio and West Virginia, USA.</title>
        <authorList>
            <person name="Wrighton K."/>
        </authorList>
    </citation>
    <scope>NUCLEOTIDE SEQUENCE [LARGE SCALE GENOMIC DNA]</scope>
    <source>
        <strain evidence="10 11">OWC-DMM</strain>
    </source>
</reference>
<evidence type="ECO:0000256" key="6">
    <source>
        <dbReference type="ARBA" id="ARBA00023136"/>
    </source>
</evidence>
<dbReference type="GO" id="GO:0034775">
    <property type="term" value="P:glutathione transmembrane transport"/>
    <property type="evidence" value="ECO:0007669"/>
    <property type="project" value="InterPro"/>
</dbReference>
<dbReference type="InterPro" id="IPR014223">
    <property type="entry name" value="ABC_CydC/D"/>
</dbReference>
<keyword evidence="4 10" id="KW-0067">ATP-binding</keyword>
<dbReference type="PROSITE" id="PS50929">
    <property type="entry name" value="ABC_TM1F"/>
    <property type="match status" value="1"/>
</dbReference>
<feature type="transmembrane region" description="Helical" evidence="7">
    <location>
        <begin position="41"/>
        <end position="65"/>
    </location>
</feature>
<evidence type="ECO:0000256" key="1">
    <source>
        <dbReference type="ARBA" id="ARBA00004651"/>
    </source>
</evidence>
<evidence type="ECO:0000313" key="10">
    <source>
        <dbReference type="EMBL" id="PPK74889.1"/>
    </source>
</evidence>
<dbReference type="GO" id="GO:0015421">
    <property type="term" value="F:ABC-type oligopeptide transporter activity"/>
    <property type="evidence" value="ECO:0007669"/>
    <property type="project" value="TreeGrafter"/>
</dbReference>
<dbReference type="InterPro" id="IPR003593">
    <property type="entry name" value="AAA+_ATPase"/>
</dbReference>
<protein>
    <submittedName>
        <fullName evidence="10">ATP-binding cassette subfamily C protein CydC</fullName>
    </submittedName>
</protein>
<dbReference type="SUPFAM" id="SSF90123">
    <property type="entry name" value="ABC transporter transmembrane region"/>
    <property type="match status" value="1"/>
</dbReference>
<organism evidence="10 11">
    <name type="scientific">Methylobacter tundripaludum</name>
    <dbReference type="NCBI Taxonomy" id="173365"/>
    <lineage>
        <taxon>Bacteria</taxon>
        <taxon>Pseudomonadati</taxon>
        <taxon>Pseudomonadota</taxon>
        <taxon>Gammaproteobacteria</taxon>
        <taxon>Methylococcales</taxon>
        <taxon>Methylococcaceae</taxon>
        <taxon>Methylobacter</taxon>
    </lineage>
</organism>
<dbReference type="InterPro" id="IPR039421">
    <property type="entry name" value="Type_1_exporter"/>
</dbReference>
<evidence type="ECO:0000259" key="9">
    <source>
        <dbReference type="PROSITE" id="PS50929"/>
    </source>
</evidence>
<comment type="caution">
    <text evidence="10">The sequence shown here is derived from an EMBL/GenBank/DDBJ whole genome shotgun (WGS) entry which is preliminary data.</text>
</comment>
<dbReference type="NCBIfam" id="TIGR02868">
    <property type="entry name" value="CydC"/>
    <property type="match status" value="1"/>
</dbReference>
<gene>
    <name evidence="10" type="ORF">B0F87_107132</name>
</gene>
<keyword evidence="5 7" id="KW-1133">Transmembrane helix</keyword>
<evidence type="ECO:0000256" key="3">
    <source>
        <dbReference type="ARBA" id="ARBA00022741"/>
    </source>
</evidence>
<dbReference type="GO" id="GO:0016887">
    <property type="term" value="F:ATP hydrolysis activity"/>
    <property type="evidence" value="ECO:0007669"/>
    <property type="project" value="InterPro"/>
</dbReference>
<dbReference type="GO" id="GO:0005524">
    <property type="term" value="F:ATP binding"/>
    <property type="evidence" value="ECO:0007669"/>
    <property type="project" value="UniProtKB-KW"/>
</dbReference>
<dbReference type="SUPFAM" id="SSF52540">
    <property type="entry name" value="P-loop containing nucleoside triphosphate hydrolases"/>
    <property type="match status" value="1"/>
</dbReference>
<feature type="domain" description="ABC transmembrane type-1" evidence="9">
    <location>
        <begin position="19"/>
        <end position="310"/>
    </location>
</feature>
<dbReference type="Proteomes" id="UP000240010">
    <property type="component" value="Unassembled WGS sequence"/>
</dbReference>
<dbReference type="Gene3D" id="3.40.50.300">
    <property type="entry name" value="P-loop containing nucleotide triphosphate hydrolases"/>
    <property type="match status" value="1"/>
</dbReference>
<feature type="transmembrane region" description="Helical" evidence="7">
    <location>
        <begin position="137"/>
        <end position="159"/>
    </location>
</feature>
<evidence type="ECO:0000256" key="4">
    <source>
        <dbReference type="ARBA" id="ARBA00022840"/>
    </source>
</evidence>
<dbReference type="InterPro" id="IPR011527">
    <property type="entry name" value="ABC1_TM_dom"/>
</dbReference>
<dbReference type="PROSITE" id="PS50893">
    <property type="entry name" value="ABC_TRANSPORTER_2"/>
    <property type="match status" value="1"/>
</dbReference>
<dbReference type="GO" id="GO:0005886">
    <property type="term" value="C:plasma membrane"/>
    <property type="evidence" value="ECO:0007669"/>
    <property type="project" value="UniProtKB-SubCell"/>
</dbReference>
<feature type="transmembrane region" description="Helical" evidence="7">
    <location>
        <begin position="286"/>
        <end position="309"/>
    </location>
</feature>
<evidence type="ECO:0000313" key="11">
    <source>
        <dbReference type="Proteomes" id="UP000240010"/>
    </source>
</evidence>
<dbReference type="PANTHER" id="PTHR43394:SF1">
    <property type="entry name" value="ATP-BINDING CASSETTE SUB-FAMILY B MEMBER 10, MITOCHONDRIAL"/>
    <property type="match status" value="1"/>
</dbReference>